<proteinExistence type="predicted"/>
<protein>
    <submittedName>
        <fullName evidence="1">Uncharacterized protein</fullName>
    </submittedName>
</protein>
<sequence length="61" mass="7198">MPCQPHFIQKALFSVIIIQMRHTFCLTKEKPPFSNGFALLHFCSHRRDLRFQKASMAKEFS</sequence>
<organism evidence="1 2">
    <name type="scientific">Anopheles dirus</name>
    <dbReference type="NCBI Taxonomy" id="7168"/>
    <lineage>
        <taxon>Eukaryota</taxon>
        <taxon>Metazoa</taxon>
        <taxon>Ecdysozoa</taxon>
        <taxon>Arthropoda</taxon>
        <taxon>Hexapoda</taxon>
        <taxon>Insecta</taxon>
        <taxon>Pterygota</taxon>
        <taxon>Neoptera</taxon>
        <taxon>Endopterygota</taxon>
        <taxon>Diptera</taxon>
        <taxon>Nematocera</taxon>
        <taxon>Culicoidea</taxon>
        <taxon>Culicidae</taxon>
        <taxon>Anophelinae</taxon>
        <taxon>Anopheles</taxon>
    </lineage>
</organism>
<name>A0A182NYA4_9DIPT</name>
<dbReference type="VEuPathDB" id="VectorBase:ADIR014805"/>
<dbReference type="Proteomes" id="UP000075884">
    <property type="component" value="Unassembled WGS sequence"/>
</dbReference>
<keyword evidence="2" id="KW-1185">Reference proteome</keyword>
<evidence type="ECO:0000313" key="1">
    <source>
        <dbReference type="EnsemblMetazoa" id="ADIR014805-PA"/>
    </source>
</evidence>
<accession>A0A182NYA4</accession>
<reference evidence="1" key="2">
    <citation type="submission" date="2020-05" db="UniProtKB">
        <authorList>
            <consortium name="EnsemblMetazoa"/>
        </authorList>
    </citation>
    <scope>IDENTIFICATION</scope>
    <source>
        <strain evidence="1">WRAIR2</strain>
    </source>
</reference>
<dbReference type="EnsemblMetazoa" id="ADIR014805-RA">
    <property type="protein sequence ID" value="ADIR014805-PA"/>
    <property type="gene ID" value="ADIR014805"/>
</dbReference>
<reference evidence="2" key="1">
    <citation type="submission" date="2013-03" db="EMBL/GenBank/DDBJ databases">
        <title>The Genome Sequence of Anopheles dirus WRAIR2.</title>
        <authorList>
            <consortium name="The Broad Institute Genomics Platform"/>
            <person name="Neafsey D.E."/>
            <person name="Walton C."/>
            <person name="Walker B."/>
            <person name="Young S.K."/>
            <person name="Zeng Q."/>
            <person name="Gargeya S."/>
            <person name="Fitzgerald M."/>
            <person name="Haas B."/>
            <person name="Abouelleil A."/>
            <person name="Allen A.W."/>
            <person name="Alvarado L."/>
            <person name="Arachchi H.M."/>
            <person name="Berlin A.M."/>
            <person name="Chapman S.B."/>
            <person name="Gainer-Dewar J."/>
            <person name="Goldberg J."/>
            <person name="Griggs A."/>
            <person name="Gujja S."/>
            <person name="Hansen M."/>
            <person name="Howarth C."/>
            <person name="Imamovic A."/>
            <person name="Ireland A."/>
            <person name="Larimer J."/>
            <person name="McCowan C."/>
            <person name="Murphy C."/>
            <person name="Pearson M."/>
            <person name="Poon T.W."/>
            <person name="Priest M."/>
            <person name="Roberts A."/>
            <person name="Saif S."/>
            <person name="Shea T."/>
            <person name="Sisk P."/>
            <person name="Sykes S."/>
            <person name="Wortman J."/>
            <person name="Nusbaum C."/>
            <person name="Birren B."/>
        </authorList>
    </citation>
    <scope>NUCLEOTIDE SEQUENCE [LARGE SCALE GENOMIC DNA]</scope>
    <source>
        <strain evidence="2">WRAIR2</strain>
    </source>
</reference>
<evidence type="ECO:0000313" key="2">
    <source>
        <dbReference type="Proteomes" id="UP000075884"/>
    </source>
</evidence>
<dbReference type="AlphaFoldDB" id="A0A182NYA4"/>